<feature type="transmembrane region" description="Helical" evidence="8">
    <location>
        <begin position="808"/>
        <end position="830"/>
    </location>
</feature>
<comment type="subcellular location">
    <subcellularLocation>
        <location evidence="1">Membrane</location>
        <topology evidence="1">Multi-pass membrane protein</topology>
    </subcellularLocation>
</comment>
<dbReference type="EMBL" id="CAJHUB010000748">
    <property type="protein sequence ID" value="CAD7680172.1"/>
    <property type="molecule type" value="Genomic_DNA"/>
</dbReference>
<evidence type="ECO:0000313" key="11">
    <source>
        <dbReference type="Proteomes" id="UP000645828"/>
    </source>
</evidence>
<feature type="transmembrane region" description="Helical" evidence="8">
    <location>
        <begin position="361"/>
        <end position="383"/>
    </location>
</feature>
<evidence type="ECO:0000256" key="1">
    <source>
        <dbReference type="ARBA" id="ARBA00004141"/>
    </source>
</evidence>
<evidence type="ECO:0000259" key="9">
    <source>
        <dbReference type="PROSITE" id="PS50156"/>
    </source>
</evidence>
<dbReference type="AlphaFoldDB" id="A0A811Z0F5"/>
<feature type="transmembrane region" description="Helical" evidence="8">
    <location>
        <begin position="469"/>
        <end position="488"/>
    </location>
</feature>
<reference evidence="10" key="1">
    <citation type="submission" date="2020-12" db="EMBL/GenBank/DDBJ databases">
        <authorList>
            <consortium name="Molecular Ecology Group"/>
        </authorList>
    </citation>
    <scope>NUCLEOTIDE SEQUENCE</scope>
    <source>
        <strain evidence="10">TBG_1078</strain>
    </source>
</reference>
<feature type="transmembrane region" description="Helical" evidence="8">
    <location>
        <begin position="431"/>
        <end position="449"/>
    </location>
</feature>
<keyword evidence="6" id="KW-0325">Glycoprotein</keyword>
<dbReference type="Proteomes" id="UP000645828">
    <property type="component" value="Unassembled WGS sequence"/>
</dbReference>
<keyword evidence="4 8" id="KW-1133">Transmembrane helix</keyword>
<dbReference type="InterPro" id="IPR051697">
    <property type="entry name" value="Patched_domain-protein"/>
</dbReference>
<name>A0A811Z0F5_NYCPR</name>
<sequence length="831" mass="92341">MSLLLSEVAPDAWREMEVKGEPAARAEQREPQPIPGHTWPPRDVGAGPGRAAARLQAKSGTGPKLDWASGQRTGPLEASPPRSGTVRSGQVRRPPRQRAPGTPRRLPGGAPQPRLGKAGDAGGLAAPDLPAGAHAAQAARAQAWLLAQRYRRKPRRAVHPHGEPGQGRGRFVQGHFTTNDSYGFSNSRKSTGVNSVSTLVVSGSASLLQQEILEEISTLDTVVQDLYVAKEKGTQIGYDGVCAKYQGACLPSTPLLSAWRMHKDLDPTNITFPLFDLSGREATNQSLVKAKAMRLLYYLKTEDVKDNELSQMWLIRFLNQSTNIEKSLASKKIQAGAKPLSHAGILMVYFTSLSRQLEFEATSMTVIPLFHVAYLLIILFAITSCYRYDCVQNKIWAAAFGVTSVALAVVSGFGLMLYIGVPFVTIVANSPFLILGVGVDDMFIMISAWQKTSAKDSMSQRLSTVYSKVAVSITFTTIANVLAFYTGIMTSFRSVQYFCIYTGTTLLFCYFYNITCFGAFMALDGKREIVCLRWLKKPKTPNQKCFSLRSCCLPCDSLPHEQETDTHPMNLFFRDYFGPFLTPPESKFFVAHIYIFDGSYNTPHFNVEEDYFSEFGPRVMVIVTETFDCWDEDARQKSFLPGASFRLWMFLLQPIKRRCLLFQLRSRAEKCEIPLMVYNQAFIYFDQYTAILENTVRNVIVASAAMFIVTFAIASVIVGVTGFMAFWNVNLDSISMINLAICIGFSFDFSAHISYAFVSSSKPSVNQKTIETLYLLGYPVLQSALSTVIGVCVLSIAKAYIFRTFFKIMFLVMLFGAAHGLIFIPVFLTFF</sequence>
<dbReference type="InterPro" id="IPR000731">
    <property type="entry name" value="SSD"/>
</dbReference>
<dbReference type="PANTHER" id="PTHR10796:SF60">
    <property type="entry name" value="PATCHED DOMAIN-CONTAINING PROTEIN 3"/>
    <property type="match status" value="1"/>
</dbReference>
<feature type="region of interest" description="Disordered" evidence="7">
    <location>
        <begin position="1"/>
        <end position="129"/>
    </location>
</feature>
<keyword evidence="5 8" id="KW-0472">Membrane</keyword>
<dbReference type="PANTHER" id="PTHR10796">
    <property type="entry name" value="PATCHED-RELATED"/>
    <property type="match status" value="1"/>
</dbReference>
<dbReference type="GO" id="GO:0016020">
    <property type="term" value="C:membrane"/>
    <property type="evidence" value="ECO:0007669"/>
    <property type="project" value="UniProtKB-SubCell"/>
</dbReference>
<accession>A0A811Z0F5</accession>
<comment type="similarity">
    <text evidence="2">Belongs to the patched family.</text>
</comment>
<feature type="transmembrane region" description="Helical" evidence="8">
    <location>
        <begin position="733"/>
        <end position="758"/>
    </location>
</feature>
<protein>
    <submittedName>
        <fullName evidence="10">(raccoon dog) hypothetical protein</fullName>
    </submittedName>
</protein>
<feature type="transmembrane region" description="Helical" evidence="8">
    <location>
        <begin position="395"/>
        <end position="419"/>
    </location>
</feature>
<evidence type="ECO:0000256" key="4">
    <source>
        <dbReference type="ARBA" id="ARBA00022989"/>
    </source>
</evidence>
<feature type="compositionally biased region" description="Basic and acidic residues" evidence="7">
    <location>
        <begin position="12"/>
        <end position="30"/>
    </location>
</feature>
<evidence type="ECO:0000256" key="3">
    <source>
        <dbReference type="ARBA" id="ARBA00022692"/>
    </source>
</evidence>
<dbReference type="PROSITE" id="PS50156">
    <property type="entry name" value="SSD"/>
    <property type="match status" value="1"/>
</dbReference>
<comment type="caution">
    <text evidence="10">The sequence shown here is derived from an EMBL/GenBank/DDBJ whole genome shotgun (WGS) entry which is preliminary data.</text>
</comment>
<evidence type="ECO:0000256" key="2">
    <source>
        <dbReference type="ARBA" id="ARBA00005585"/>
    </source>
</evidence>
<feature type="compositionally biased region" description="Low complexity" evidence="7">
    <location>
        <begin position="114"/>
        <end position="129"/>
    </location>
</feature>
<evidence type="ECO:0000256" key="5">
    <source>
        <dbReference type="ARBA" id="ARBA00023136"/>
    </source>
</evidence>
<evidence type="ECO:0000256" key="8">
    <source>
        <dbReference type="SAM" id="Phobius"/>
    </source>
</evidence>
<evidence type="ECO:0000256" key="7">
    <source>
        <dbReference type="SAM" id="MobiDB-lite"/>
    </source>
</evidence>
<dbReference type="Gene3D" id="1.20.1640.10">
    <property type="entry name" value="Multidrug efflux transporter AcrB transmembrane domain"/>
    <property type="match status" value="2"/>
</dbReference>
<feature type="transmembrane region" description="Helical" evidence="8">
    <location>
        <begin position="779"/>
        <end position="802"/>
    </location>
</feature>
<dbReference type="SUPFAM" id="SSF82866">
    <property type="entry name" value="Multidrug efflux transporter AcrB transmembrane domain"/>
    <property type="match status" value="2"/>
</dbReference>
<feature type="transmembrane region" description="Helical" evidence="8">
    <location>
        <begin position="500"/>
        <end position="523"/>
    </location>
</feature>
<organism evidence="10 11">
    <name type="scientific">Nyctereutes procyonoides</name>
    <name type="common">Raccoon dog</name>
    <name type="synonym">Canis procyonoides</name>
    <dbReference type="NCBI Taxonomy" id="34880"/>
    <lineage>
        <taxon>Eukaryota</taxon>
        <taxon>Metazoa</taxon>
        <taxon>Chordata</taxon>
        <taxon>Craniata</taxon>
        <taxon>Vertebrata</taxon>
        <taxon>Euteleostomi</taxon>
        <taxon>Mammalia</taxon>
        <taxon>Eutheria</taxon>
        <taxon>Laurasiatheria</taxon>
        <taxon>Carnivora</taxon>
        <taxon>Caniformia</taxon>
        <taxon>Canidae</taxon>
        <taxon>Nyctereutes</taxon>
    </lineage>
</organism>
<feature type="transmembrane region" description="Helical" evidence="8">
    <location>
        <begin position="699"/>
        <end position="727"/>
    </location>
</feature>
<feature type="domain" description="SSD" evidence="9">
    <location>
        <begin position="366"/>
        <end position="523"/>
    </location>
</feature>
<keyword evidence="3 8" id="KW-0812">Transmembrane</keyword>
<evidence type="ECO:0000256" key="6">
    <source>
        <dbReference type="ARBA" id="ARBA00023180"/>
    </source>
</evidence>
<proteinExistence type="inferred from homology"/>
<gene>
    <name evidence="10" type="ORF">NYPRO_LOCUS12971</name>
</gene>
<dbReference type="Pfam" id="PF02460">
    <property type="entry name" value="Patched"/>
    <property type="match status" value="1"/>
</dbReference>
<dbReference type="InterPro" id="IPR003392">
    <property type="entry name" value="PTHD_SSD"/>
</dbReference>
<keyword evidence="11" id="KW-1185">Reference proteome</keyword>
<evidence type="ECO:0000313" key="10">
    <source>
        <dbReference type="EMBL" id="CAD7680172.1"/>
    </source>
</evidence>